<dbReference type="KEGG" id="tet:TTHERM_00600110"/>
<dbReference type="SUPFAM" id="SSF63748">
    <property type="entry name" value="Tudor/PWWP/MBT"/>
    <property type="match status" value="1"/>
</dbReference>
<evidence type="ECO:0000259" key="1">
    <source>
        <dbReference type="PROSITE" id="PS50304"/>
    </source>
</evidence>
<accession>I7LZS3</accession>
<dbReference type="SMART" id="SM00333">
    <property type="entry name" value="TUDOR"/>
    <property type="match status" value="1"/>
</dbReference>
<dbReference type="Gene3D" id="2.40.50.90">
    <property type="match status" value="3"/>
</dbReference>
<dbReference type="InterPro" id="IPR016071">
    <property type="entry name" value="Staphylococal_nuclease_OB-fold"/>
</dbReference>
<feature type="domain" description="Tudor" evidence="1">
    <location>
        <begin position="399"/>
        <end position="458"/>
    </location>
</feature>
<dbReference type="HOGENOM" id="CLU_476108_0_0_1"/>
<dbReference type="Proteomes" id="UP000009168">
    <property type="component" value="Unassembled WGS sequence"/>
</dbReference>
<proteinExistence type="predicted"/>
<feature type="domain" description="TNase-like" evidence="2">
    <location>
        <begin position="199"/>
        <end position="327"/>
    </location>
</feature>
<evidence type="ECO:0000259" key="2">
    <source>
        <dbReference type="PROSITE" id="PS50830"/>
    </source>
</evidence>
<dbReference type="GeneID" id="7844822"/>
<dbReference type="EMBL" id="GG662620">
    <property type="protein sequence ID" value="EAR84819.1"/>
    <property type="molecule type" value="Genomic_DNA"/>
</dbReference>
<dbReference type="GO" id="GO:0003723">
    <property type="term" value="F:RNA binding"/>
    <property type="evidence" value="ECO:0007669"/>
    <property type="project" value="TreeGrafter"/>
</dbReference>
<dbReference type="SMART" id="SM00318">
    <property type="entry name" value="SNc"/>
    <property type="match status" value="2"/>
</dbReference>
<dbReference type="InterPro" id="IPR002999">
    <property type="entry name" value="Tudor"/>
</dbReference>
<dbReference type="GO" id="GO:0005634">
    <property type="term" value="C:nucleus"/>
    <property type="evidence" value="ECO:0007669"/>
    <property type="project" value="TreeGrafter"/>
</dbReference>
<keyword evidence="4" id="KW-1185">Reference proteome</keyword>
<dbReference type="InParanoid" id="I7LZS3"/>
<dbReference type="FunFam" id="2.30.30.140:FF:000018">
    <property type="entry name" value="Serine/threonine-protein kinase 31"/>
    <property type="match status" value="1"/>
</dbReference>
<dbReference type="OrthoDB" id="10023235at2759"/>
<evidence type="ECO:0000313" key="3">
    <source>
        <dbReference type="EMBL" id="EAR84819.1"/>
    </source>
</evidence>
<dbReference type="GO" id="GO:0004518">
    <property type="term" value="F:nuclease activity"/>
    <property type="evidence" value="ECO:0007669"/>
    <property type="project" value="TreeGrafter"/>
</dbReference>
<dbReference type="InterPro" id="IPR035437">
    <property type="entry name" value="SNase_OB-fold_sf"/>
</dbReference>
<organism evidence="3 4">
    <name type="scientific">Tetrahymena thermophila (strain SB210)</name>
    <dbReference type="NCBI Taxonomy" id="312017"/>
    <lineage>
        <taxon>Eukaryota</taxon>
        <taxon>Sar</taxon>
        <taxon>Alveolata</taxon>
        <taxon>Ciliophora</taxon>
        <taxon>Intramacronucleata</taxon>
        <taxon>Oligohymenophorea</taxon>
        <taxon>Hymenostomatida</taxon>
        <taxon>Tetrahymenina</taxon>
        <taxon>Tetrahymenidae</taxon>
        <taxon>Tetrahymena</taxon>
    </lineage>
</organism>
<evidence type="ECO:0000313" key="4">
    <source>
        <dbReference type="Proteomes" id="UP000009168"/>
    </source>
</evidence>
<dbReference type="SUPFAM" id="SSF50199">
    <property type="entry name" value="Staphylococcal nuclease"/>
    <property type="match status" value="3"/>
</dbReference>
<dbReference type="RefSeq" id="XP_001032482.1">
    <property type="nucleotide sequence ID" value="XM_001032482.3"/>
</dbReference>
<sequence>MAAQKDLKKDKKDIKLQNIEFVGIVREVHSGDSLTIQSTKTNNIARFFLTHVRAPKVGTNDTQDKPYAFESKEFLRKKLIGQQVEVKFEYEKTVKVAKSWEDDSEATEKQMNFCTVFYQGQNINLQLIQEGYAEFNFARTEEEKSQYHDELKTASEEAAKKKKGLHSTKNIPLHRFNDISRLKNKPKLLEHFNSLKSKARLTGVVELVISGGIYKVRVNEEPYSILVLLSGVRCLPPDSNIPEYTTWSSKALDFAKNNLLQRDVEIQLERMDNKGKFHATVLVNKQNYASQLLSQGLCFTFGKAKHTTEYEAIEKEVQAAKKGLFGSNKINIESLRGQNFDVDQKNVKAISGSIQAKLSELINTDEFYIQENSRIAVLDKMEKELDDFDLEAYPKLQQPVQPGTPCVALFSGDNNYYRGKIVKKRNDNKYEVFFIDYGFYDSVHIDDMCKLPEKWAPIQPFAIKLGLAYCVGLHDKHPLAVESDETFKELAWGKKIHLSYKYEDNGVKYVIVQDAANTPLNQTINFQLLKKGLVRLDEGVALPEELQAWQEEQDFAKEKKIGLWAYDEQENDD</sequence>
<dbReference type="eggNOG" id="KOG2039">
    <property type="taxonomic scope" value="Eukaryota"/>
</dbReference>
<dbReference type="PANTHER" id="PTHR12302:SF2">
    <property type="entry name" value="STAPHYLOCOCCAL NUCLEASE DOMAIN-CONTAINING PROTEIN 1"/>
    <property type="match status" value="1"/>
</dbReference>
<gene>
    <name evidence="3" type="ORF">TTHERM_00600110</name>
</gene>
<dbReference type="PANTHER" id="PTHR12302">
    <property type="entry name" value="EBNA2 BINDING PROTEIN P100"/>
    <property type="match status" value="1"/>
</dbReference>
<dbReference type="AlphaFoldDB" id="I7LZS3"/>
<dbReference type="STRING" id="312017.I7LZS3"/>
<name>I7LZS3_TETTS</name>
<protein>
    <submittedName>
        <fullName evidence="3">Tudor domain protein</fullName>
    </submittedName>
</protein>
<dbReference type="Pfam" id="PF00567">
    <property type="entry name" value="TUDOR"/>
    <property type="match status" value="1"/>
</dbReference>
<feature type="domain" description="TNase-like" evidence="2">
    <location>
        <begin position="19"/>
        <end position="168"/>
    </location>
</feature>
<dbReference type="PROSITE" id="PS50304">
    <property type="entry name" value="TUDOR"/>
    <property type="match status" value="1"/>
</dbReference>
<dbReference type="Pfam" id="PF00565">
    <property type="entry name" value="SNase"/>
    <property type="match status" value="2"/>
</dbReference>
<dbReference type="PROSITE" id="PS50830">
    <property type="entry name" value="TNASE_3"/>
    <property type="match status" value="2"/>
</dbReference>
<reference evidence="4" key="1">
    <citation type="journal article" date="2006" name="PLoS Biol.">
        <title>Macronuclear genome sequence of the ciliate Tetrahymena thermophila, a model eukaryote.</title>
        <authorList>
            <person name="Eisen J.A."/>
            <person name="Coyne R.S."/>
            <person name="Wu M."/>
            <person name="Wu D."/>
            <person name="Thiagarajan M."/>
            <person name="Wortman J.R."/>
            <person name="Badger J.H."/>
            <person name="Ren Q."/>
            <person name="Amedeo P."/>
            <person name="Jones K.M."/>
            <person name="Tallon L.J."/>
            <person name="Delcher A.L."/>
            <person name="Salzberg S.L."/>
            <person name="Silva J.C."/>
            <person name="Haas B.J."/>
            <person name="Majoros W.H."/>
            <person name="Farzad M."/>
            <person name="Carlton J.M."/>
            <person name="Smith R.K. Jr."/>
            <person name="Garg J."/>
            <person name="Pearlman R.E."/>
            <person name="Karrer K.M."/>
            <person name="Sun L."/>
            <person name="Manning G."/>
            <person name="Elde N.C."/>
            <person name="Turkewitz A.P."/>
            <person name="Asai D.J."/>
            <person name="Wilkes D.E."/>
            <person name="Wang Y."/>
            <person name="Cai H."/>
            <person name="Collins K."/>
            <person name="Stewart B.A."/>
            <person name="Lee S.R."/>
            <person name="Wilamowska K."/>
            <person name="Weinberg Z."/>
            <person name="Ruzzo W.L."/>
            <person name="Wloga D."/>
            <person name="Gaertig J."/>
            <person name="Frankel J."/>
            <person name="Tsao C.-C."/>
            <person name="Gorovsky M.A."/>
            <person name="Keeling P.J."/>
            <person name="Waller R.F."/>
            <person name="Patron N.J."/>
            <person name="Cherry J.M."/>
            <person name="Stover N.A."/>
            <person name="Krieger C.J."/>
            <person name="del Toro C."/>
            <person name="Ryder H.F."/>
            <person name="Williamson S.C."/>
            <person name="Barbeau R.A."/>
            <person name="Hamilton E.P."/>
            <person name="Orias E."/>
        </authorList>
    </citation>
    <scope>NUCLEOTIDE SEQUENCE [LARGE SCALE GENOMIC DNA]</scope>
    <source>
        <strain evidence="4">SB210</strain>
    </source>
</reference>
<dbReference type="CDD" id="cd20379">
    <property type="entry name" value="Tudor_dTUD-like"/>
    <property type="match status" value="1"/>
</dbReference>
<dbReference type="Gene3D" id="2.30.30.140">
    <property type="match status" value="1"/>
</dbReference>
<dbReference type="GO" id="GO:0005829">
    <property type="term" value="C:cytosol"/>
    <property type="evidence" value="ECO:0007669"/>
    <property type="project" value="TreeGrafter"/>
</dbReference>
<dbReference type="GO" id="GO:0006402">
    <property type="term" value="P:mRNA catabolic process"/>
    <property type="evidence" value="ECO:0007669"/>
    <property type="project" value="TreeGrafter"/>
</dbReference>
<dbReference type="OMA" id="CNLAYIN"/>